<dbReference type="EMBL" id="CAJOBG010000571">
    <property type="protein sequence ID" value="CAF3831216.1"/>
    <property type="molecule type" value="Genomic_DNA"/>
</dbReference>
<dbReference type="EMBL" id="CAJOBF010001331">
    <property type="protein sequence ID" value="CAF3939183.1"/>
    <property type="molecule type" value="Genomic_DNA"/>
</dbReference>
<evidence type="ECO:0000256" key="7">
    <source>
        <dbReference type="ARBA" id="ARBA00029715"/>
    </source>
</evidence>
<gene>
    <name evidence="11" type="ORF">BYL167_LOCUS15032</name>
    <name evidence="12" type="ORF">GIL414_LOCUS15383</name>
    <name evidence="9" type="ORF">OVN521_LOCUS5664</name>
    <name evidence="13" type="ORF">SMN809_LOCUS20237</name>
    <name evidence="10" type="ORF">UXM345_LOCUS12654</name>
</gene>
<dbReference type="GO" id="GO:0000145">
    <property type="term" value="C:exocyst"/>
    <property type="evidence" value="ECO:0007669"/>
    <property type="project" value="UniProtKB-ARBA"/>
</dbReference>
<comment type="function">
    <text evidence="1">Component of the exocyst complex involved in the docking of exocytic vesicles with fusion sites on the plasma membrane.</text>
</comment>
<evidence type="ECO:0000313" key="14">
    <source>
        <dbReference type="Proteomes" id="UP000663842"/>
    </source>
</evidence>
<evidence type="ECO:0000256" key="1">
    <source>
        <dbReference type="ARBA" id="ARBA00002660"/>
    </source>
</evidence>
<name>A0A819K6C3_9BILA</name>
<accession>A0A819K6C3</accession>
<dbReference type="EMBL" id="CAJOBI010011936">
    <property type="protein sequence ID" value="CAF4162243.1"/>
    <property type="molecule type" value="Genomic_DNA"/>
</dbReference>
<dbReference type="Proteomes" id="UP000676336">
    <property type="component" value="Unassembled WGS sequence"/>
</dbReference>
<evidence type="ECO:0000313" key="12">
    <source>
        <dbReference type="EMBL" id="CAF4068639.1"/>
    </source>
</evidence>
<dbReference type="Proteomes" id="UP000681967">
    <property type="component" value="Unassembled WGS sequence"/>
</dbReference>
<dbReference type="InterPro" id="IPR002909">
    <property type="entry name" value="IPT_dom"/>
</dbReference>
<dbReference type="InterPro" id="IPR014756">
    <property type="entry name" value="Ig_E-set"/>
</dbReference>
<evidence type="ECO:0000256" key="3">
    <source>
        <dbReference type="ARBA" id="ARBA00017526"/>
    </source>
</evidence>
<evidence type="ECO:0000256" key="5">
    <source>
        <dbReference type="ARBA" id="ARBA00022483"/>
    </source>
</evidence>
<dbReference type="GO" id="GO:0015031">
    <property type="term" value="P:protein transport"/>
    <property type="evidence" value="ECO:0007669"/>
    <property type="project" value="UniProtKB-KW"/>
</dbReference>
<dbReference type="EMBL" id="CAJOBH010005478">
    <property type="protein sequence ID" value="CAF4025598.1"/>
    <property type="molecule type" value="Genomic_DNA"/>
</dbReference>
<keyword evidence="15" id="KW-1185">Reference proteome</keyword>
<evidence type="ECO:0000313" key="11">
    <source>
        <dbReference type="EMBL" id="CAF4025598.1"/>
    </source>
</evidence>
<dbReference type="EMBL" id="CAJOBJ010006744">
    <property type="protein sequence ID" value="CAF4068639.1"/>
    <property type="molecule type" value="Genomic_DNA"/>
</dbReference>
<evidence type="ECO:0000256" key="4">
    <source>
        <dbReference type="ARBA" id="ARBA00022448"/>
    </source>
</evidence>
<dbReference type="GO" id="GO:0006887">
    <property type="term" value="P:exocytosis"/>
    <property type="evidence" value="ECO:0007669"/>
    <property type="project" value="UniProtKB-KW"/>
</dbReference>
<comment type="caution">
    <text evidence="10">The sequence shown here is derived from an EMBL/GenBank/DDBJ whole genome shotgun (WGS) entry which is preliminary data.</text>
</comment>
<reference evidence="10" key="1">
    <citation type="submission" date="2021-02" db="EMBL/GenBank/DDBJ databases">
        <authorList>
            <person name="Nowell W R."/>
        </authorList>
    </citation>
    <scope>NUCLEOTIDE SEQUENCE</scope>
</reference>
<dbReference type="Gene3D" id="2.60.40.10">
    <property type="entry name" value="Immunoglobulins"/>
    <property type="match status" value="1"/>
</dbReference>
<dbReference type="InterPro" id="IPR013783">
    <property type="entry name" value="Ig-like_fold"/>
</dbReference>
<dbReference type="Proteomes" id="UP000663866">
    <property type="component" value="Unassembled WGS sequence"/>
</dbReference>
<keyword evidence="6" id="KW-0653">Protein transport</keyword>
<dbReference type="AlphaFoldDB" id="A0A819K6C3"/>
<dbReference type="Proteomes" id="UP000681720">
    <property type="component" value="Unassembled WGS sequence"/>
</dbReference>
<evidence type="ECO:0000256" key="2">
    <source>
        <dbReference type="ARBA" id="ARBA00010578"/>
    </source>
</evidence>
<feature type="domain" description="IPT/TIG" evidence="8">
    <location>
        <begin position="4"/>
        <end position="80"/>
    </location>
</feature>
<evidence type="ECO:0000313" key="9">
    <source>
        <dbReference type="EMBL" id="CAF3831216.1"/>
    </source>
</evidence>
<evidence type="ECO:0000313" key="15">
    <source>
        <dbReference type="Proteomes" id="UP000663866"/>
    </source>
</evidence>
<evidence type="ECO:0000313" key="13">
    <source>
        <dbReference type="EMBL" id="CAF4162243.1"/>
    </source>
</evidence>
<sequence>MPPPLVTGISPREGCPGIKITIRGEHLGIEEKDFIGLKICGDDCRATAAWISPNKIIAYSGNGQGKGDVVVITKSGGIGSCSVGFYGRVEQAGQFQEVAVWVEEDSVALFGLNASKTPAFLPGTGDTLSGSTTDSS</sequence>
<dbReference type="FunFam" id="2.60.40.10:FF:000196">
    <property type="entry name" value="Exocyst complex component 2"/>
    <property type="match status" value="1"/>
</dbReference>
<dbReference type="Pfam" id="PF01833">
    <property type="entry name" value="TIG"/>
    <property type="match status" value="1"/>
</dbReference>
<keyword evidence="5" id="KW-0268">Exocytosis</keyword>
<evidence type="ECO:0000259" key="8">
    <source>
        <dbReference type="Pfam" id="PF01833"/>
    </source>
</evidence>
<proteinExistence type="inferred from homology"/>
<evidence type="ECO:0000256" key="6">
    <source>
        <dbReference type="ARBA" id="ARBA00022927"/>
    </source>
</evidence>
<comment type="similarity">
    <text evidence="2">Belongs to the SEC5 family.</text>
</comment>
<evidence type="ECO:0000313" key="10">
    <source>
        <dbReference type="EMBL" id="CAF3939183.1"/>
    </source>
</evidence>
<keyword evidence="4" id="KW-0813">Transport</keyword>
<organism evidence="10 14">
    <name type="scientific">Rotaria magnacalcarata</name>
    <dbReference type="NCBI Taxonomy" id="392030"/>
    <lineage>
        <taxon>Eukaryota</taxon>
        <taxon>Metazoa</taxon>
        <taxon>Spiralia</taxon>
        <taxon>Gnathifera</taxon>
        <taxon>Rotifera</taxon>
        <taxon>Eurotatoria</taxon>
        <taxon>Bdelloidea</taxon>
        <taxon>Philodinida</taxon>
        <taxon>Philodinidae</taxon>
        <taxon>Rotaria</taxon>
    </lineage>
</organism>
<dbReference type="SUPFAM" id="SSF81296">
    <property type="entry name" value="E set domains"/>
    <property type="match status" value="1"/>
</dbReference>
<protein>
    <recommendedName>
        <fullName evidence="3">Exocyst complex component 2</fullName>
    </recommendedName>
    <alternativeName>
        <fullName evidence="7">Exocyst complex component Sec5</fullName>
    </alternativeName>
</protein>
<dbReference type="Proteomes" id="UP000663842">
    <property type="component" value="Unassembled WGS sequence"/>
</dbReference>